<gene>
    <name evidence="1" type="ORF">HUK81_02555</name>
</gene>
<comment type="caution">
    <text evidence="1">The sequence shown here is derived from an EMBL/GenBank/DDBJ whole genome shotgun (WGS) entry which is preliminary data.</text>
</comment>
<evidence type="ECO:0000313" key="1">
    <source>
        <dbReference type="EMBL" id="NVN35834.1"/>
    </source>
</evidence>
<dbReference type="AlphaFoldDB" id="A0A850NXC4"/>
<dbReference type="EMBL" id="JABXXS010000003">
    <property type="protein sequence ID" value="NVN35834.1"/>
    <property type="molecule type" value="Genomic_DNA"/>
</dbReference>
<accession>A0A850NXC4</accession>
<proteinExistence type="predicted"/>
<protein>
    <submittedName>
        <fullName evidence="1">Uncharacterized protein</fullName>
    </submittedName>
</protein>
<dbReference type="RefSeq" id="WP_176642405.1">
    <property type="nucleotide sequence ID" value="NZ_JABXXS010000003.1"/>
</dbReference>
<evidence type="ECO:0000313" key="2">
    <source>
        <dbReference type="Proteomes" id="UP000522590"/>
    </source>
</evidence>
<organism evidence="1 2">
    <name type="scientific">Komagataeibacter swingsii</name>
    <dbReference type="NCBI Taxonomy" id="215220"/>
    <lineage>
        <taxon>Bacteria</taxon>
        <taxon>Pseudomonadati</taxon>
        <taxon>Pseudomonadota</taxon>
        <taxon>Alphaproteobacteria</taxon>
        <taxon>Acetobacterales</taxon>
        <taxon>Acetobacteraceae</taxon>
        <taxon>Komagataeibacter</taxon>
    </lineage>
</organism>
<name>A0A850NXC4_9PROT</name>
<dbReference type="Proteomes" id="UP000522590">
    <property type="component" value="Unassembled WGS sequence"/>
</dbReference>
<sequence>MVPRSMVGGVPSGGWNGAGPAAGDMVVAFRGDGPGAPDAAVGCARSGGMGWPGCAGFWDAPILCPPLFGEYGSGVGSCRLAWAWRQPRMGGTVASLP</sequence>
<reference evidence="1 2" key="1">
    <citation type="submission" date="2020-06" db="EMBL/GenBank/DDBJ databases">
        <title>Description of novel acetic acid bacteria.</title>
        <authorList>
            <person name="Sombolestani A."/>
        </authorList>
    </citation>
    <scope>NUCLEOTIDE SEQUENCE [LARGE SCALE GENOMIC DNA]</scope>
    <source>
        <strain evidence="1 2">LMG 25</strain>
    </source>
</reference>